<evidence type="ECO:0000256" key="3">
    <source>
        <dbReference type="ARBA" id="ARBA00023180"/>
    </source>
</evidence>
<sequence length="636" mass="72180">MYNNSKVINKFAQWSFMIINLVLINCVLTICCQESLNDPQVTLHSGKAQGKKMFTQSGKPFAAFLGIPYALPPLGTLRFQRSVPIPMWWGVKSFQQYGPGCPQYDSRGSLYGSEDCLYLNVYRRTPQPGLLPVMVYIHGESFENGDGSIYGPEKLMEKQIILVTFSYRLGILGFLSTEDSVAPGNWGLYDQKLVLDWVQNNIRYFGGDPGRVTLFGQGSGAACVFFHLLSPLSQGKFHRAIMQSGSGLCHWAMERQPLEYAKEIAENTGCPTVTSAALVDCLQKVSVDKILKAQTRGKIFGEFPQRAAPTIERFGTNRFLDQDPRTILNNYPYKRIPVMIGMNKDETSFFYQLIVSHFYSNYGEDRERKLIGKFLEAATPFKGYRRDRLILPILSQYFDSIDTNNVSQFTSAFVNMTTDALYTSCIDETAKLLWGAEIPVYMYLFGYKGSNSMIKILLNNSPTVIDTGVCHGDELFYLFNLEMDKFRPTNVKDSLATRLLVDLWTDFAAYGYAPKEEKYDYPRWKPFDPIKLNYLLIDSQLSLESNLRQEQAYFWSVGLHNISTNGAISLPITRPNTSEVSYKTLAWSMVALSATLLILILLLLLVLYVQRRRQTFETNSIDNNGSHISARSSNFY</sequence>
<reference evidence="6" key="2">
    <citation type="submission" date="2015-06" db="UniProtKB">
        <authorList>
            <consortium name="EnsemblMetazoa"/>
        </authorList>
    </citation>
    <scope>IDENTIFICATION</scope>
</reference>
<comment type="similarity">
    <text evidence="1">Belongs to the type-B carboxylesterase/lipase family.</text>
</comment>
<evidence type="ECO:0000256" key="4">
    <source>
        <dbReference type="SAM" id="Phobius"/>
    </source>
</evidence>
<keyword evidence="2" id="KW-0732">Signal</keyword>
<keyword evidence="4" id="KW-1133">Transmembrane helix</keyword>
<evidence type="ECO:0000256" key="2">
    <source>
        <dbReference type="ARBA" id="ARBA00022729"/>
    </source>
</evidence>
<reference evidence="7" key="1">
    <citation type="submission" date="2011-08" db="EMBL/GenBank/DDBJ databases">
        <authorList>
            <person name="Rombauts S."/>
        </authorList>
    </citation>
    <scope>NUCLEOTIDE SEQUENCE</scope>
    <source>
        <strain evidence="7">London</strain>
    </source>
</reference>
<keyword evidence="4" id="KW-0472">Membrane</keyword>
<dbReference type="EnsemblMetazoa" id="tetur23g00910.1">
    <property type="protein sequence ID" value="tetur23g00910.1"/>
    <property type="gene ID" value="tetur23g00910"/>
</dbReference>
<dbReference type="SMR" id="T1KVJ7"/>
<accession>T1KVJ7</accession>
<feature type="transmembrane region" description="Helical" evidence="4">
    <location>
        <begin position="585"/>
        <end position="609"/>
    </location>
</feature>
<dbReference type="Proteomes" id="UP000015104">
    <property type="component" value="Unassembled WGS sequence"/>
</dbReference>
<keyword evidence="7" id="KW-1185">Reference proteome</keyword>
<dbReference type="eggNOG" id="KOG1516">
    <property type="taxonomic scope" value="Eukaryota"/>
</dbReference>
<dbReference type="InterPro" id="IPR002018">
    <property type="entry name" value="CarbesteraseB"/>
</dbReference>
<dbReference type="Gene3D" id="3.40.50.1820">
    <property type="entry name" value="alpha/beta hydrolase"/>
    <property type="match status" value="1"/>
</dbReference>
<proteinExistence type="inferred from homology"/>
<evidence type="ECO:0000256" key="1">
    <source>
        <dbReference type="ARBA" id="ARBA00005964"/>
    </source>
</evidence>
<dbReference type="SUPFAM" id="SSF53474">
    <property type="entry name" value="alpha/beta-Hydrolases"/>
    <property type="match status" value="1"/>
</dbReference>
<dbReference type="EMBL" id="CAEY01000613">
    <property type="status" value="NOT_ANNOTATED_CDS"/>
    <property type="molecule type" value="Genomic_DNA"/>
</dbReference>
<dbReference type="InterPro" id="IPR051093">
    <property type="entry name" value="Neuroligin/BSAL"/>
</dbReference>
<dbReference type="PANTHER" id="PTHR43903">
    <property type="entry name" value="NEUROLIGIN"/>
    <property type="match status" value="1"/>
</dbReference>
<feature type="domain" description="Carboxylesterase type B" evidence="5">
    <location>
        <begin position="38"/>
        <end position="555"/>
    </location>
</feature>
<evidence type="ECO:0000313" key="7">
    <source>
        <dbReference type="Proteomes" id="UP000015104"/>
    </source>
</evidence>
<dbReference type="PROSITE" id="PS00941">
    <property type="entry name" value="CARBOXYLESTERASE_B_2"/>
    <property type="match status" value="1"/>
</dbReference>
<dbReference type="InterPro" id="IPR019819">
    <property type="entry name" value="Carboxylesterase_B_CS"/>
</dbReference>
<keyword evidence="3" id="KW-0325">Glycoprotein</keyword>
<name>T1KVJ7_TETUR</name>
<dbReference type="Pfam" id="PF00135">
    <property type="entry name" value="COesterase"/>
    <property type="match status" value="1"/>
</dbReference>
<dbReference type="ESTHER" id="tetur-t1kvj7">
    <property type="family name" value="Carb_B_Arthropoda"/>
</dbReference>
<evidence type="ECO:0000313" key="6">
    <source>
        <dbReference type="EnsemblMetazoa" id="tetur23g00910.1"/>
    </source>
</evidence>
<organism evidence="6 7">
    <name type="scientific">Tetranychus urticae</name>
    <name type="common">Two-spotted spider mite</name>
    <dbReference type="NCBI Taxonomy" id="32264"/>
    <lineage>
        <taxon>Eukaryota</taxon>
        <taxon>Metazoa</taxon>
        <taxon>Ecdysozoa</taxon>
        <taxon>Arthropoda</taxon>
        <taxon>Chelicerata</taxon>
        <taxon>Arachnida</taxon>
        <taxon>Acari</taxon>
        <taxon>Acariformes</taxon>
        <taxon>Trombidiformes</taxon>
        <taxon>Prostigmata</taxon>
        <taxon>Eleutherengona</taxon>
        <taxon>Raphignathae</taxon>
        <taxon>Tetranychoidea</taxon>
        <taxon>Tetranychidae</taxon>
        <taxon>Tetranychus</taxon>
    </lineage>
</organism>
<keyword evidence="4" id="KW-0812">Transmembrane</keyword>
<evidence type="ECO:0000259" key="5">
    <source>
        <dbReference type="Pfam" id="PF00135"/>
    </source>
</evidence>
<dbReference type="AlphaFoldDB" id="T1KVJ7"/>
<dbReference type="InterPro" id="IPR029058">
    <property type="entry name" value="AB_hydrolase_fold"/>
</dbReference>
<protein>
    <recommendedName>
        <fullName evidence="5">Carboxylesterase type B domain-containing protein</fullName>
    </recommendedName>
</protein>
<dbReference type="HOGENOM" id="CLU_006586_13_0_1"/>